<proteinExistence type="inferred from homology"/>
<dbReference type="PANTHER" id="PTHR33365">
    <property type="entry name" value="YALI0B05434P"/>
    <property type="match status" value="1"/>
</dbReference>
<evidence type="ECO:0000313" key="4">
    <source>
        <dbReference type="EMBL" id="PCH43213.1"/>
    </source>
</evidence>
<dbReference type="GO" id="GO:0043386">
    <property type="term" value="P:mycotoxin biosynthetic process"/>
    <property type="evidence" value="ECO:0007669"/>
    <property type="project" value="InterPro"/>
</dbReference>
<dbReference type="PANTHER" id="PTHR33365:SF11">
    <property type="entry name" value="TAT PATHWAY SIGNAL SEQUENCE"/>
    <property type="match status" value="1"/>
</dbReference>
<dbReference type="OrthoDB" id="3687641at2759"/>
<accession>A0A2H3JTC7</accession>
<comment type="similarity">
    <text evidence="3">Belongs to the ustYa family.</text>
</comment>
<dbReference type="OMA" id="FQYASHK"/>
<evidence type="ECO:0000256" key="3">
    <source>
        <dbReference type="ARBA" id="ARBA00035112"/>
    </source>
</evidence>
<evidence type="ECO:0000256" key="2">
    <source>
        <dbReference type="ARBA" id="ARBA00023002"/>
    </source>
</evidence>
<dbReference type="AlphaFoldDB" id="A0A2H3JTC7"/>
<comment type="pathway">
    <text evidence="1">Mycotoxin biosynthesis.</text>
</comment>
<dbReference type="STRING" id="742152.A0A2H3JTC7"/>
<gene>
    <name evidence="4" type="ORF">WOLCODRAFT_103228</name>
</gene>
<protein>
    <submittedName>
        <fullName evidence="4">Uncharacterized protein</fullName>
    </submittedName>
</protein>
<evidence type="ECO:0000313" key="5">
    <source>
        <dbReference type="Proteomes" id="UP000218811"/>
    </source>
</evidence>
<name>A0A2H3JTC7_WOLCO</name>
<evidence type="ECO:0000256" key="1">
    <source>
        <dbReference type="ARBA" id="ARBA00004685"/>
    </source>
</evidence>
<reference evidence="4 5" key="1">
    <citation type="journal article" date="2012" name="Science">
        <title>The Paleozoic origin of enzymatic lignin decomposition reconstructed from 31 fungal genomes.</title>
        <authorList>
            <person name="Floudas D."/>
            <person name="Binder M."/>
            <person name="Riley R."/>
            <person name="Barry K."/>
            <person name="Blanchette R.A."/>
            <person name="Henrissat B."/>
            <person name="Martinez A.T."/>
            <person name="Otillar R."/>
            <person name="Spatafora J.W."/>
            <person name="Yadav J.S."/>
            <person name="Aerts A."/>
            <person name="Benoit I."/>
            <person name="Boyd A."/>
            <person name="Carlson A."/>
            <person name="Copeland A."/>
            <person name="Coutinho P.M."/>
            <person name="de Vries R.P."/>
            <person name="Ferreira P."/>
            <person name="Findley K."/>
            <person name="Foster B."/>
            <person name="Gaskell J."/>
            <person name="Glotzer D."/>
            <person name="Gorecki P."/>
            <person name="Heitman J."/>
            <person name="Hesse C."/>
            <person name="Hori C."/>
            <person name="Igarashi K."/>
            <person name="Jurgens J.A."/>
            <person name="Kallen N."/>
            <person name="Kersten P."/>
            <person name="Kohler A."/>
            <person name="Kuees U."/>
            <person name="Kumar T.K.A."/>
            <person name="Kuo A."/>
            <person name="LaButti K."/>
            <person name="Larrondo L.F."/>
            <person name="Lindquist E."/>
            <person name="Ling A."/>
            <person name="Lombard V."/>
            <person name="Lucas S."/>
            <person name="Lundell T."/>
            <person name="Martin R."/>
            <person name="McLaughlin D.J."/>
            <person name="Morgenstern I."/>
            <person name="Morin E."/>
            <person name="Murat C."/>
            <person name="Nagy L.G."/>
            <person name="Nolan M."/>
            <person name="Ohm R.A."/>
            <person name="Patyshakuliyeva A."/>
            <person name="Rokas A."/>
            <person name="Ruiz-Duenas F.J."/>
            <person name="Sabat G."/>
            <person name="Salamov A."/>
            <person name="Samejima M."/>
            <person name="Schmutz J."/>
            <person name="Slot J.C."/>
            <person name="St John F."/>
            <person name="Stenlid J."/>
            <person name="Sun H."/>
            <person name="Sun S."/>
            <person name="Syed K."/>
            <person name="Tsang A."/>
            <person name="Wiebenga A."/>
            <person name="Young D."/>
            <person name="Pisabarro A."/>
            <person name="Eastwood D.C."/>
            <person name="Martin F."/>
            <person name="Cullen D."/>
            <person name="Grigoriev I.V."/>
            <person name="Hibbett D.S."/>
        </authorList>
    </citation>
    <scope>NUCLEOTIDE SEQUENCE [LARGE SCALE GENOMIC DNA]</scope>
    <source>
        <strain evidence="4 5">MD-104</strain>
    </source>
</reference>
<keyword evidence="5" id="KW-1185">Reference proteome</keyword>
<dbReference type="GO" id="GO:0016491">
    <property type="term" value="F:oxidoreductase activity"/>
    <property type="evidence" value="ECO:0007669"/>
    <property type="project" value="UniProtKB-KW"/>
</dbReference>
<organism evidence="4 5">
    <name type="scientific">Wolfiporia cocos (strain MD-104)</name>
    <name type="common">Brown rot fungus</name>
    <dbReference type="NCBI Taxonomy" id="742152"/>
    <lineage>
        <taxon>Eukaryota</taxon>
        <taxon>Fungi</taxon>
        <taxon>Dikarya</taxon>
        <taxon>Basidiomycota</taxon>
        <taxon>Agaricomycotina</taxon>
        <taxon>Agaricomycetes</taxon>
        <taxon>Polyporales</taxon>
        <taxon>Phaeolaceae</taxon>
        <taxon>Wolfiporia</taxon>
    </lineage>
</organism>
<dbReference type="EMBL" id="KB468135">
    <property type="protein sequence ID" value="PCH43213.1"/>
    <property type="molecule type" value="Genomic_DNA"/>
</dbReference>
<sequence length="137" mass="15853">MEFDNAVWYSLDSAAEWAALTPGDGIVHLGSEHQPFMVTMMHELRCLDIVRGSLAVQIGERRMELTQHCTNYLRQMVLCRGDTFLDPYQYPSKIRPVEMNVPRRCWDWEAVYKAVESNQNGHKAWMADRNVTDAVAY</sequence>
<keyword evidence="2" id="KW-0560">Oxidoreductase</keyword>
<dbReference type="Pfam" id="PF11807">
    <property type="entry name" value="UstYa"/>
    <property type="match status" value="1"/>
</dbReference>
<dbReference type="Proteomes" id="UP000218811">
    <property type="component" value="Unassembled WGS sequence"/>
</dbReference>
<dbReference type="InterPro" id="IPR021765">
    <property type="entry name" value="UstYa-like"/>
</dbReference>